<comment type="caution">
    <text evidence="1">The sequence shown here is derived from an EMBL/GenBank/DDBJ whole genome shotgun (WGS) entry which is preliminary data.</text>
</comment>
<proteinExistence type="predicted"/>
<evidence type="ECO:0000313" key="2">
    <source>
        <dbReference type="Proteomes" id="UP000827872"/>
    </source>
</evidence>
<name>A0ACB8FU17_9SAUR</name>
<gene>
    <name evidence="1" type="ORF">K3G42_005790</name>
</gene>
<protein>
    <submittedName>
        <fullName evidence="1">Uncharacterized protein</fullName>
    </submittedName>
</protein>
<sequence length="141" mass="15482">MAFEEGAPWAIMPYSTLSRAATSCSHLLWVAWKLSVAIWKESQLVADNPTCNCILIDLIYKLLSPDKPQAPNRKHTGGGYGGGVDTTLGNSGVCFPQNQPPWACCEGPYSTTTPRLLDTEMNVMCSLRCQQDKLLNKHVLP</sequence>
<reference evidence="1" key="1">
    <citation type="submission" date="2021-08" db="EMBL/GenBank/DDBJ databases">
        <title>The first chromosome-level gecko genome reveals the dynamic sex chromosomes of Neotropical dwarf geckos (Sphaerodactylidae: Sphaerodactylus).</title>
        <authorList>
            <person name="Pinto B.J."/>
            <person name="Keating S.E."/>
            <person name="Gamble T."/>
        </authorList>
    </citation>
    <scope>NUCLEOTIDE SEQUENCE</scope>
    <source>
        <strain evidence="1">TG3544</strain>
    </source>
</reference>
<keyword evidence="2" id="KW-1185">Reference proteome</keyword>
<accession>A0ACB8FU17</accession>
<dbReference type="Proteomes" id="UP000827872">
    <property type="component" value="Linkage Group LG11"/>
</dbReference>
<dbReference type="EMBL" id="CM037624">
    <property type="protein sequence ID" value="KAH8010497.1"/>
    <property type="molecule type" value="Genomic_DNA"/>
</dbReference>
<evidence type="ECO:0000313" key="1">
    <source>
        <dbReference type="EMBL" id="KAH8010497.1"/>
    </source>
</evidence>
<organism evidence="1 2">
    <name type="scientific">Sphaerodactylus townsendi</name>
    <dbReference type="NCBI Taxonomy" id="933632"/>
    <lineage>
        <taxon>Eukaryota</taxon>
        <taxon>Metazoa</taxon>
        <taxon>Chordata</taxon>
        <taxon>Craniata</taxon>
        <taxon>Vertebrata</taxon>
        <taxon>Euteleostomi</taxon>
        <taxon>Lepidosauria</taxon>
        <taxon>Squamata</taxon>
        <taxon>Bifurcata</taxon>
        <taxon>Gekkota</taxon>
        <taxon>Sphaerodactylidae</taxon>
        <taxon>Sphaerodactylus</taxon>
    </lineage>
</organism>